<proteinExistence type="predicted"/>
<dbReference type="KEGG" id="rsu:NHU_00532"/>
<feature type="region of interest" description="Disordered" evidence="1">
    <location>
        <begin position="142"/>
        <end position="165"/>
    </location>
</feature>
<accession>A0A0D6AY85</accession>
<reference evidence="2 3" key="1">
    <citation type="submission" date="2015-02" db="EMBL/GenBank/DDBJ databases">
        <title>Genome sequene of Rhodovulum sulfidophilum DSM 2351.</title>
        <authorList>
            <person name="Nagao N."/>
        </authorList>
    </citation>
    <scope>NUCLEOTIDE SEQUENCE [LARGE SCALE GENOMIC DNA]</scope>
    <source>
        <strain evidence="2 3">DSM 2351</strain>
    </source>
</reference>
<dbReference type="AlphaFoldDB" id="A0A0D6AY85"/>
<dbReference type="Proteomes" id="UP000064912">
    <property type="component" value="Chromosome"/>
</dbReference>
<dbReference type="EMBL" id="AP014800">
    <property type="protein sequence ID" value="BAQ67701.1"/>
    <property type="molecule type" value="Genomic_DNA"/>
</dbReference>
<organism evidence="2 3">
    <name type="scientific">Rhodovulum sulfidophilum</name>
    <name type="common">Rhodobacter sulfidophilus</name>
    <dbReference type="NCBI Taxonomy" id="35806"/>
    <lineage>
        <taxon>Bacteria</taxon>
        <taxon>Pseudomonadati</taxon>
        <taxon>Pseudomonadota</taxon>
        <taxon>Alphaproteobacteria</taxon>
        <taxon>Rhodobacterales</taxon>
        <taxon>Paracoccaceae</taxon>
        <taxon>Rhodovulum</taxon>
    </lineage>
</organism>
<evidence type="ECO:0000256" key="1">
    <source>
        <dbReference type="SAM" id="MobiDB-lite"/>
    </source>
</evidence>
<name>A0A0D6AY85_RHOSU</name>
<evidence type="ECO:0000313" key="2">
    <source>
        <dbReference type="EMBL" id="BAQ67701.1"/>
    </source>
</evidence>
<feature type="region of interest" description="Disordered" evidence="1">
    <location>
        <begin position="84"/>
        <end position="111"/>
    </location>
</feature>
<feature type="compositionally biased region" description="Basic and acidic residues" evidence="1">
    <location>
        <begin position="16"/>
        <end position="25"/>
    </location>
</feature>
<sequence>MTEIDPLTAMRAKLKPRQEARDRPGTSDIDGQLDALMAEISETIPPRDMTLGDGNGQETRRLVARPHLLRVGRARPAARAAAARHARRQGRAAHRRLSGPGPPLCRRRRRSVDHRGATDLCRVEPTEPGCPSMRCARSSAMKGPLLKAPPDADRTTGAAPEGDDPVGACLVRVARGTETALLAPGTKLAAIVAACRPRVPLDRSGAPD</sequence>
<feature type="compositionally biased region" description="Basic residues" evidence="1">
    <location>
        <begin position="84"/>
        <end position="97"/>
    </location>
</feature>
<evidence type="ECO:0000313" key="3">
    <source>
        <dbReference type="Proteomes" id="UP000064912"/>
    </source>
</evidence>
<feature type="region of interest" description="Disordered" evidence="1">
    <location>
        <begin position="1"/>
        <end position="31"/>
    </location>
</feature>
<protein>
    <submittedName>
        <fullName evidence="2">Myo-inositol transporter</fullName>
    </submittedName>
</protein>
<gene>
    <name evidence="2" type="ORF">NHU_00532</name>
</gene>
<dbReference type="PATRIC" id="fig|35806.4.peg.545"/>